<name>A0A9D4BUK4_DREPO</name>
<proteinExistence type="predicted"/>
<dbReference type="EMBL" id="JAIWYP010000014">
    <property type="protein sequence ID" value="KAH3710225.1"/>
    <property type="molecule type" value="Genomic_DNA"/>
</dbReference>
<evidence type="ECO:0000313" key="3">
    <source>
        <dbReference type="Proteomes" id="UP000828390"/>
    </source>
</evidence>
<gene>
    <name evidence="2" type="ORF">DPMN_069696</name>
</gene>
<feature type="region of interest" description="Disordered" evidence="1">
    <location>
        <begin position="1"/>
        <end position="76"/>
    </location>
</feature>
<accession>A0A9D4BUK4</accession>
<dbReference type="AlphaFoldDB" id="A0A9D4BUK4"/>
<dbReference type="Proteomes" id="UP000828390">
    <property type="component" value="Unassembled WGS sequence"/>
</dbReference>
<reference evidence="2" key="1">
    <citation type="journal article" date="2019" name="bioRxiv">
        <title>The Genome of the Zebra Mussel, Dreissena polymorpha: A Resource for Invasive Species Research.</title>
        <authorList>
            <person name="McCartney M.A."/>
            <person name="Auch B."/>
            <person name="Kono T."/>
            <person name="Mallez S."/>
            <person name="Zhang Y."/>
            <person name="Obille A."/>
            <person name="Becker A."/>
            <person name="Abrahante J.E."/>
            <person name="Garbe J."/>
            <person name="Badalamenti J.P."/>
            <person name="Herman A."/>
            <person name="Mangelson H."/>
            <person name="Liachko I."/>
            <person name="Sullivan S."/>
            <person name="Sone E.D."/>
            <person name="Koren S."/>
            <person name="Silverstein K.A.T."/>
            <person name="Beckman K.B."/>
            <person name="Gohl D.M."/>
        </authorList>
    </citation>
    <scope>NUCLEOTIDE SEQUENCE</scope>
    <source>
        <strain evidence="2">Duluth1</strain>
        <tissue evidence="2">Whole animal</tissue>
    </source>
</reference>
<comment type="caution">
    <text evidence="2">The sequence shown here is derived from an EMBL/GenBank/DDBJ whole genome shotgun (WGS) entry which is preliminary data.</text>
</comment>
<keyword evidence="3" id="KW-1185">Reference proteome</keyword>
<protein>
    <submittedName>
        <fullName evidence="2">Uncharacterized protein</fullName>
    </submittedName>
</protein>
<sequence length="88" mass="9818">MGQNAEPIQDRKHSVTSTATFSSMQPPSQPEQRQTEAEILPETEVQVSHPQAQYSFQQSLSSSFNPSSSGQRSTSRIFMYTITNPVLQ</sequence>
<evidence type="ECO:0000256" key="1">
    <source>
        <dbReference type="SAM" id="MobiDB-lite"/>
    </source>
</evidence>
<reference evidence="2" key="2">
    <citation type="submission" date="2020-11" db="EMBL/GenBank/DDBJ databases">
        <authorList>
            <person name="McCartney M.A."/>
            <person name="Auch B."/>
            <person name="Kono T."/>
            <person name="Mallez S."/>
            <person name="Becker A."/>
            <person name="Gohl D.M."/>
            <person name="Silverstein K.A.T."/>
            <person name="Koren S."/>
            <person name="Bechman K.B."/>
            <person name="Herman A."/>
            <person name="Abrahante J.E."/>
            <person name="Garbe J."/>
        </authorList>
    </citation>
    <scope>NUCLEOTIDE SEQUENCE</scope>
    <source>
        <strain evidence="2">Duluth1</strain>
        <tissue evidence="2">Whole animal</tissue>
    </source>
</reference>
<feature type="compositionally biased region" description="Low complexity" evidence="1">
    <location>
        <begin position="51"/>
        <end position="73"/>
    </location>
</feature>
<organism evidence="2 3">
    <name type="scientific">Dreissena polymorpha</name>
    <name type="common">Zebra mussel</name>
    <name type="synonym">Mytilus polymorpha</name>
    <dbReference type="NCBI Taxonomy" id="45954"/>
    <lineage>
        <taxon>Eukaryota</taxon>
        <taxon>Metazoa</taxon>
        <taxon>Spiralia</taxon>
        <taxon>Lophotrochozoa</taxon>
        <taxon>Mollusca</taxon>
        <taxon>Bivalvia</taxon>
        <taxon>Autobranchia</taxon>
        <taxon>Heteroconchia</taxon>
        <taxon>Euheterodonta</taxon>
        <taxon>Imparidentia</taxon>
        <taxon>Neoheterodontei</taxon>
        <taxon>Myida</taxon>
        <taxon>Dreissenoidea</taxon>
        <taxon>Dreissenidae</taxon>
        <taxon>Dreissena</taxon>
    </lineage>
</organism>
<feature type="compositionally biased region" description="Polar residues" evidence="1">
    <location>
        <begin position="15"/>
        <end position="32"/>
    </location>
</feature>
<evidence type="ECO:0000313" key="2">
    <source>
        <dbReference type="EMBL" id="KAH3710225.1"/>
    </source>
</evidence>